<feature type="non-terminal residue" evidence="2">
    <location>
        <position position="1"/>
    </location>
</feature>
<evidence type="ECO:0000256" key="1">
    <source>
        <dbReference type="SAM" id="MobiDB-lite"/>
    </source>
</evidence>
<dbReference type="AlphaFoldDB" id="A0A956RRI2"/>
<sequence length="414" mass="45355">WARSHADAARFDTRALQRRIEEEIQANIAANRWNDDRWSQEWIREQIENGLDAEREALEAELDALREELSSEDRESRREALRDAQSETREILRELRQSREEVLRKLEREVERQTRRSRRETRHSSDVAPHSGSRSTDAGVSGTAVGSAWATAEVATAAESSEAWVSEPAEAGWAAPDPEELESPASPTATPDPTLFAAVVQDAMSALPSTPYSPSPDIRDEDDLGSYPTDLWTAWESDVLRAGGSDHDVLLLSDHDVQTLDLDPGIYVITEDGPTKLVESSSTVVLATPSWRTGGSAGDDGAFALLEDGDVFRLAPLTRRQLKNRLRPSAPLAPAAPSAPSAQVAPLAPLAPRAPFMVTPKTPLAPSAPFMLAPKAPRAPLAELPDVPWVIDGRTIVRQPAGDGIDRETRRSQW</sequence>
<feature type="region of interest" description="Disordered" evidence="1">
    <location>
        <begin position="66"/>
        <end position="87"/>
    </location>
</feature>
<feature type="compositionally biased region" description="Low complexity" evidence="1">
    <location>
        <begin position="183"/>
        <end position="192"/>
    </location>
</feature>
<dbReference type="EMBL" id="JAGQHR010000968">
    <property type="protein sequence ID" value="MCA9730060.1"/>
    <property type="molecule type" value="Genomic_DNA"/>
</dbReference>
<feature type="region of interest" description="Disordered" evidence="1">
    <location>
        <begin position="109"/>
        <end position="144"/>
    </location>
</feature>
<evidence type="ECO:0000313" key="3">
    <source>
        <dbReference type="Proteomes" id="UP000697710"/>
    </source>
</evidence>
<name>A0A956RRI2_UNCEI</name>
<dbReference type="Proteomes" id="UP000697710">
    <property type="component" value="Unassembled WGS sequence"/>
</dbReference>
<protein>
    <submittedName>
        <fullName evidence="2">Uncharacterized protein</fullName>
    </submittedName>
</protein>
<reference evidence="2" key="2">
    <citation type="journal article" date="2021" name="Microbiome">
        <title>Successional dynamics and alternative stable states in a saline activated sludge microbial community over 9 years.</title>
        <authorList>
            <person name="Wang Y."/>
            <person name="Ye J."/>
            <person name="Ju F."/>
            <person name="Liu L."/>
            <person name="Boyd J.A."/>
            <person name="Deng Y."/>
            <person name="Parks D.H."/>
            <person name="Jiang X."/>
            <person name="Yin X."/>
            <person name="Woodcroft B.J."/>
            <person name="Tyson G.W."/>
            <person name="Hugenholtz P."/>
            <person name="Polz M.F."/>
            <person name="Zhang T."/>
        </authorList>
    </citation>
    <scope>NUCLEOTIDE SEQUENCE</scope>
    <source>
        <strain evidence="2">HKST-UBA01</strain>
    </source>
</reference>
<organism evidence="2 3">
    <name type="scientific">Eiseniibacteriota bacterium</name>
    <dbReference type="NCBI Taxonomy" id="2212470"/>
    <lineage>
        <taxon>Bacteria</taxon>
        <taxon>Candidatus Eiseniibacteriota</taxon>
    </lineage>
</organism>
<accession>A0A956RRI2</accession>
<feature type="compositionally biased region" description="Low complexity" evidence="1">
    <location>
        <begin position="159"/>
        <end position="171"/>
    </location>
</feature>
<comment type="caution">
    <text evidence="2">The sequence shown here is derived from an EMBL/GenBank/DDBJ whole genome shotgun (WGS) entry which is preliminary data.</text>
</comment>
<reference evidence="2" key="1">
    <citation type="submission" date="2020-04" db="EMBL/GenBank/DDBJ databases">
        <authorList>
            <person name="Zhang T."/>
        </authorList>
    </citation>
    <scope>NUCLEOTIDE SEQUENCE</scope>
    <source>
        <strain evidence="2">HKST-UBA01</strain>
    </source>
</reference>
<evidence type="ECO:0000313" key="2">
    <source>
        <dbReference type="EMBL" id="MCA9730060.1"/>
    </source>
</evidence>
<gene>
    <name evidence="2" type="ORF">KC729_20420</name>
</gene>
<feature type="region of interest" description="Disordered" evidence="1">
    <location>
        <begin position="159"/>
        <end position="192"/>
    </location>
</feature>
<proteinExistence type="predicted"/>